<dbReference type="EMBL" id="MU001671">
    <property type="protein sequence ID" value="KAF2461351.1"/>
    <property type="molecule type" value="Genomic_DNA"/>
</dbReference>
<feature type="compositionally biased region" description="Basic and acidic residues" evidence="7">
    <location>
        <begin position="166"/>
        <end position="178"/>
    </location>
</feature>
<keyword evidence="2" id="KW-0805">Transcription regulation</keyword>
<evidence type="ECO:0000313" key="9">
    <source>
        <dbReference type="Proteomes" id="UP000799766"/>
    </source>
</evidence>
<dbReference type="PANTHER" id="PTHR11380:SF5">
    <property type="entry name" value="TRANSCRIPTION INITIATION FACTOR TFIID SUBUNIT 13"/>
    <property type="match status" value="1"/>
</dbReference>
<evidence type="ECO:0000256" key="5">
    <source>
        <dbReference type="ARBA" id="ARBA00038392"/>
    </source>
</evidence>
<name>A0A6A6PBJ6_9PEZI</name>
<dbReference type="GO" id="GO:0051123">
    <property type="term" value="P:RNA polymerase II preinitiation complex assembly"/>
    <property type="evidence" value="ECO:0007669"/>
    <property type="project" value="TreeGrafter"/>
</dbReference>
<dbReference type="InterPro" id="IPR009072">
    <property type="entry name" value="Histone-fold"/>
</dbReference>
<sequence length="178" mass="19530">MAEPRMRLRQKGQQFPSSDLEAYLVAFGDDYDPLPETVRVLDEIITDYIIETCHGAALSASYSRRAKIKVDDFKFTLRRDPQKLGRVTELLALDKEFKKKRKAFEVDEGELGKEAAKDEAGKGGAGGKTGVASGAGETSGDEGDEGSLAGKDGEGTKRKKAKKDKSKKEETKKEEAKR</sequence>
<evidence type="ECO:0000256" key="4">
    <source>
        <dbReference type="ARBA" id="ARBA00023242"/>
    </source>
</evidence>
<dbReference type="InterPro" id="IPR003195">
    <property type="entry name" value="TFIID_TAF13"/>
</dbReference>
<keyword evidence="9" id="KW-1185">Reference proteome</keyword>
<dbReference type="Proteomes" id="UP000799766">
    <property type="component" value="Unassembled WGS sequence"/>
</dbReference>
<proteinExistence type="inferred from homology"/>
<dbReference type="PANTHER" id="PTHR11380">
    <property type="entry name" value="TRANSCRIPTION INITIATION FACTOR TFIID/SUPT3-RELATED"/>
    <property type="match status" value="1"/>
</dbReference>
<evidence type="ECO:0000256" key="6">
    <source>
        <dbReference type="ARBA" id="ARBA00040136"/>
    </source>
</evidence>
<dbReference type="GO" id="GO:0005669">
    <property type="term" value="C:transcription factor TFIID complex"/>
    <property type="evidence" value="ECO:0007669"/>
    <property type="project" value="TreeGrafter"/>
</dbReference>
<keyword evidence="8" id="KW-0396">Initiation factor</keyword>
<dbReference type="GO" id="GO:0003743">
    <property type="term" value="F:translation initiation factor activity"/>
    <property type="evidence" value="ECO:0007669"/>
    <property type="project" value="UniProtKB-KW"/>
</dbReference>
<feature type="compositionally biased region" description="Basic and acidic residues" evidence="7">
    <location>
        <begin position="110"/>
        <end position="121"/>
    </location>
</feature>
<comment type="similarity">
    <text evidence="5">Belongs to the TAF13 family.</text>
</comment>
<dbReference type="Gene3D" id="1.10.20.10">
    <property type="entry name" value="Histone, subunit A"/>
    <property type="match status" value="1"/>
</dbReference>
<dbReference type="SUPFAM" id="SSF47113">
    <property type="entry name" value="Histone-fold"/>
    <property type="match status" value="1"/>
</dbReference>
<evidence type="ECO:0000256" key="1">
    <source>
        <dbReference type="ARBA" id="ARBA00004123"/>
    </source>
</evidence>
<organism evidence="8 9">
    <name type="scientific">Lineolata rhizophorae</name>
    <dbReference type="NCBI Taxonomy" id="578093"/>
    <lineage>
        <taxon>Eukaryota</taxon>
        <taxon>Fungi</taxon>
        <taxon>Dikarya</taxon>
        <taxon>Ascomycota</taxon>
        <taxon>Pezizomycotina</taxon>
        <taxon>Dothideomycetes</taxon>
        <taxon>Dothideomycetes incertae sedis</taxon>
        <taxon>Lineolatales</taxon>
        <taxon>Lineolataceae</taxon>
        <taxon>Lineolata</taxon>
    </lineage>
</organism>
<keyword evidence="3" id="KW-0804">Transcription</keyword>
<comment type="subcellular location">
    <subcellularLocation>
        <location evidence="1">Nucleus</location>
    </subcellularLocation>
</comment>
<protein>
    <recommendedName>
        <fullName evidence="6">Transcription initiation factor TFIID subunit 13</fullName>
    </recommendedName>
</protein>
<evidence type="ECO:0000256" key="7">
    <source>
        <dbReference type="SAM" id="MobiDB-lite"/>
    </source>
</evidence>
<feature type="region of interest" description="Disordered" evidence="7">
    <location>
        <begin position="108"/>
        <end position="178"/>
    </location>
</feature>
<dbReference type="OrthoDB" id="10266074at2759"/>
<keyword evidence="8" id="KW-0648">Protein biosynthesis</keyword>
<dbReference type="AlphaFoldDB" id="A0A6A6PBJ6"/>
<dbReference type="GO" id="GO:0046982">
    <property type="term" value="F:protein heterodimerization activity"/>
    <property type="evidence" value="ECO:0007669"/>
    <property type="project" value="InterPro"/>
</dbReference>
<reference evidence="8" key="1">
    <citation type="journal article" date="2020" name="Stud. Mycol.">
        <title>101 Dothideomycetes genomes: a test case for predicting lifestyles and emergence of pathogens.</title>
        <authorList>
            <person name="Haridas S."/>
            <person name="Albert R."/>
            <person name="Binder M."/>
            <person name="Bloem J."/>
            <person name="Labutti K."/>
            <person name="Salamov A."/>
            <person name="Andreopoulos B."/>
            <person name="Baker S."/>
            <person name="Barry K."/>
            <person name="Bills G."/>
            <person name="Bluhm B."/>
            <person name="Cannon C."/>
            <person name="Castanera R."/>
            <person name="Culley D."/>
            <person name="Daum C."/>
            <person name="Ezra D."/>
            <person name="Gonzalez J."/>
            <person name="Henrissat B."/>
            <person name="Kuo A."/>
            <person name="Liang C."/>
            <person name="Lipzen A."/>
            <person name="Lutzoni F."/>
            <person name="Magnuson J."/>
            <person name="Mondo S."/>
            <person name="Nolan M."/>
            <person name="Ohm R."/>
            <person name="Pangilinan J."/>
            <person name="Park H.-J."/>
            <person name="Ramirez L."/>
            <person name="Alfaro M."/>
            <person name="Sun H."/>
            <person name="Tritt A."/>
            <person name="Yoshinaga Y."/>
            <person name="Zwiers L.-H."/>
            <person name="Turgeon B."/>
            <person name="Goodwin S."/>
            <person name="Spatafora J."/>
            <person name="Crous P."/>
            <person name="Grigoriev I."/>
        </authorList>
    </citation>
    <scope>NUCLEOTIDE SEQUENCE</scope>
    <source>
        <strain evidence="8">ATCC 16933</strain>
    </source>
</reference>
<gene>
    <name evidence="8" type="ORF">BDY21DRAFT_331882</name>
</gene>
<dbReference type="Pfam" id="PF02269">
    <property type="entry name" value="TFIID-18kDa"/>
    <property type="match status" value="1"/>
</dbReference>
<evidence type="ECO:0000256" key="3">
    <source>
        <dbReference type="ARBA" id="ARBA00023163"/>
    </source>
</evidence>
<accession>A0A6A6PBJ6</accession>
<evidence type="ECO:0000313" key="8">
    <source>
        <dbReference type="EMBL" id="KAF2461351.1"/>
    </source>
</evidence>
<evidence type="ECO:0000256" key="2">
    <source>
        <dbReference type="ARBA" id="ARBA00023015"/>
    </source>
</evidence>
<keyword evidence="4" id="KW-0539">Nucleus</keyword>
<dbReference type="CDD" id="cd07978">
    <property type="entry name" value="HFD_TAF13"/>
    <property type="match status" value="1"/>
</dbReference>